<protein>
    <submittedName>
        <fullName evidence="1">Uncharacterized protein</fullName>
    </submittedName>
</protein>
<sequence length="143" mass="16267">MDGTSSGDEDDRRPKATFRCANVSALPARNEADVGRESGQNAQRKDCAPTSSHLLAFDEFVSGSLFRWWWWLLWKVVVSRTMKFEEVVLPKKVHINDFNDVFKYGYLHGREKFNLNGMDIDIIGEICVKRPCSSRAATSEAVH</sequence>
<dbReference type="EMBL" id="JAVFWL010000001">
    <property type="protein sequence ID" value="KAK6727084.1"/>
    <property type="molecule type" value="Genomic_DNA"/>
</dbReference>
<name>A0ABR1BKV5_NECAM</name>
<dbReference type="Proteomes" id="UP001303046">
    <property type="component" value="Unassembled WGS sequence"/>
</dbReference>
<evidence type="ECO:0000313" key="2">
    <source>
        <dbReference type="Proteomes" id="UP001303046"/>
    </source>
</evidence>
<comment type="caution">
    <text evidence="1">The sequence shown here is derived from an EMBL/GenBank/DDBJ whole genome shotgun (WGS) entry which is preliminary data.</text>
</comment>
<reference evidence="1 2" key="1">
    <citation type="submission" date="2023-08" db="EMBL/GenBank/DDBJ databases">
        <title>A Necator americanus chromosomal reference genome.</title>
        <authorList>
            <person name="Ilik V."/>
            <person name="Petrzelkova K.J."/>
            <person name="Pardy F."/>
            <person name="Fuh T."/>
            <person name="Niatou-Singa F.S."/>
            <person name="Gouil Q."/>
            <person name="Baker L."/>
            <person name="Ritchie M.E."/>
            <person name="Jex A.R."/>
            <person name="Gazzola D."/>
            <person name="Li H."/>
            <person name="Toshio Fujiwara R."/>
            <person name="Zhan B."/>
            <person name="Aroian R.V."/>
            <person name="Pafco B."/>
            <person name="Schwarz E.M."/>
        </authorList>
    </citation>
    <scope>NUCLEOTIDE SEQUENCE [LARGE SCALE GENOMIC DNA]</scope>
    <source>
        <strain evidence="1 2">Aroian</strain>
        <tissue evidence="1">Whole animal</tissue>
    </source>
</reference>
<organism evidence="1 2">
    <name type="scientific">Necator americanus</name>
    <name type="common">Human hookworm</name>
    <dbReference type="NCBI Taxonomy" id="51031"/>
    <lineage>
        <taxon>Eukaryota</taxon>
        <taxon>Metazoa</taxon>
        <taxon>Ecdysozoa</taxon>
        <taxon>Nematoda</taxon>
        <taxon>Chromadorea</taxon>
        <taxon>Rhabditida</taxon>
        <taxon>Rhabditina</taxon>
        <taxon>Rhabditomorpha</taxon>
        <taxon>Strongyloidea</taxon>
        <taxon>Ancylostomatidae</taxon>
        <taxon>Bunostominae</taxon>
        <taxon>Necator</taxon>
    </lineage>
</organism>
<proteinExistence type="predicted"/>
<keyword evidence="2" id="KW-1185">Reference proteome</keyword>
<evidence type="ECO:0000313" key="1">
    <source>
        <dbReference type="EMBL" id="KAK6727084.1"/>
    </source>
</evidence>
<gene>
    <name evidence="1" type="primary">Necator_chrI.g1156</name>
    <name evidence="1" type="ORF">RB195_005031</name>
</gene>
<accession>A0ABR1BKV5</accession>